<dbReference type="InterPro" id="IPR015019">
    <property type="entry name" value="LAMTOR3"/>
</dbReference>
<comment type="similarity">
    <text evidence="1">Belongs to the LAMTOR3 family.</text>
</comment>
<dbReference type="SUPFAM" id="SSF103196">
    <property type="entry name" value="Roadblock/LC7 domain"/>
    <property type="match status" value="1"/>
</dbReference>
<evidence type="ECO:0000313" key="2">
    <source>
        <dbReference type="EMBL" id="KAJ8045963.1"/>
    </source>
</evidence>
<organism evidence="2 3">
    <name type="scientific">Holothuria leucospilota</name>
    <name type="common">Black long sea cucumber</name>
    <name type="synonym">Mertensiothuria leucospilota</name>
    <dbReference type="NCBI Taxonomy" id="206669"/>
    <lineage>
        <taxon>Eukaryota</taxon>
        <taxon>Metazoa</taxon>
        <taxon>Echinodermata</taxon>
        <taxon>Eleutherozoa</taxon>
        <taxon>Echinozoa</taxon>
        <taxon>Holothuroidea</taxon>
        <taxon>Aspidochirotacea</taxon>
        <taxon>Aspidochirotida</taxon>
        <taxon>Holothuriidae</taxon>
        <taxon>Holothuria</taxon>
    </lineage>
</organism>
<dbReference type="GO" id="GO:0071986">
    <property type="term" value="C:Ragulator complex"/>
    <property type="evidence" value="ECO:0007669"/>
    <property type="project" value="TreeGrafter"/>
</dbReference>
<name>A0A9Q1CIL5_HOLLE</name>
<dbReference type="PANTHER" id="PTHR13378:SF1">
    <property type="entry name" value="RAGULATOR COMPLEX PROTEIN LAMTOR3"/>
    <property type="match status" value="1"/>
</dbReference>
<reference evidence="2" key="1">
    <citation type="submission" date="2021-10" db="EMBL/GenBank/DDBJ databases">
        <title>Tropical sea cucumber genome reveals ecological adaptation and Cuvierian tubules defense mechanism.</title>
        <authorList>
            <person name="Chen T."/>
        </authorList>
    </citation>
    <scope>NUCLEOTIDE SEQUENCE</scope>
    <source>
        <strain evidence="2">Nanhai2018</strain>
        <tissue evidence="2">Muscle</tissue>
    </source>
</reference>
<dbReference type="EMBL" id="JAIZAY010000003">
    <property type="protein sequence ID" value="KAJ8045963.1"/>
    <property type="molecule type" value="Genomic_DNA"/>
</dbReference>
<protein>
    <submittedName>
        <fullName evidence="2">Ragulator complex protein LAMTOR3-A</fullName>
    </submittedName>
</protein>
<evidence type="ECO:0000256" key="1">
    <source>
        <dbReference type="ARBA" id="ARBA00005356"/>
    </source>
</evidence>
<dbReference type="Gene3D" id="3.30.450.30">
    <property type="entry name" value="Dynein light chain 2a, cytoplasmic"/>
    <property type="match status" value="1"/>
</dbReference>
<dbReference type="Proteomes" id="UP001152320">
    <property type="component" value="Chromosome 3"/>
</dbReference>
<dbReference type="FunFam" id="3.30.450.30:FF:000003">
    <property type="entry name" value="ragulator complex protein LAMTOR3 homolog"/>
    <property type="match status" value="1"/>
</dbReference>
<accession>A0A9Q1CIL5</accession>
<proteinExistence type="inferred from homology"/>
<dbReference type="Pfam" id="PF08923">
    <property type="entry name" value="MAPKK1_Int"/>
    <property type="match status" value="1"/>
</dbReference>
<dbReference type="AlphaFoldDB" id="A0A9Q1CIL5"/>
<dbReference type="SMART" id="SM01278">
    <property type="entry name" value="MAPKK1_Int"/>
    <property type="match status" value="1"/>
</dbReference>
<dbReference type="GO" id="GO:0032008">
    <property type="term" value="P:positive regulation of TOR signaling"/>
    <property type="evidence" value="ECO:0007669"/>
    <property type="project" value="TreeGrafter"/>
</dbReference>
<dbReference type="GO" id="GO:0071230">
    <property type="term" value="P:cellular response to amino acid stimulus"/>
    <property type="evidence" value="ECO:0007669"/>
    <property type="project" value="TreeGrafter"/>
</dbReference>
<sequence>MVKTWLVVANVKKDIWDLMQMIEGLEAVIIADRDGVPILKVSTELVPDASTRPAFLATFATAADQASKLGLSKNKTIICSFHSYQVVHFNKCPVYISLIATRDANTGLLLGLEPELESLVALVGNTIQTEEQH</sequence>
<dbReference type="OrthoDB" id="343907at2759"/>
<gene>
    <name evidence="2" type="ORF">HOLleu_09092</name>
</gene>
<keyword evidence="3" id="KW-1185">Reference proteome</keyword>
<comment type="caution">
    <text evidence="2">The sequence shown here is derived from an EMBL/GenBank/DDBJ whole genome shotgun (WGS) entry which is preliminary data.</text>
</comment>
<evidence type="ECO:0000313" key="3">
    <source>
        <dbReference type="Proteomes" id="UP001152320"/>
    </source>
</evidence>
<dbReference type="PANTHER" id="PTHR13378">
    <property type="entry name" value="REGULATOR COMPLEX PROTEIN LAMTOR3"/>
    <property type="match status" value="1"/>
</dbReference>